<protein>
    <submittedName>
        <fullName evidence="1">Uncharacterized protein</fullName>
    </submittedName>
</protein>
<dbReference type="AlphaFoldDB" id="A0A0C2SYI5"/>
<evidence type="ECO:0000313" key="1">
    <source>
        <dbReference type="EMBL" id="KIL68565.1"/>
    </source>
</evidence>
<dbReference type="InParanoid" id="A0A0C2SYI5"/>
<sequence>MESSLGSYDLEKHRTLSSTPLREPPRLSYIIHFHRECLVMLSTNGTVLDVELLLPLEVSWTLYYEE</sequence>
<dbReference type="Proteomes" id="UP000054549">
    <property type="component" value="Unassembled WGS sequence"/>
</dbReference>
<accession>A0A0C2SYI5</accession>
<keyword evidence="2" id="KW-1185">Reference proteome</keyword>
<gene>
    <name evidence="1" type="ORF">M378DRAFT_158375</name>
</gene>
<proteinExistence type="predicted"/>
<reference evidence="1 2" key="1">
    <citation type="submission" date="2014-04" db="EMBL/GenBank/DDBJ databases">
        <title>Evolutionary Origins and Diversification of the Mycorrhizal Mutualists.</title>
        <authorList>
            <consortium name="DOE Joint Genome Institute"/>
            <consortium name="Mycorrhizal Genomics Consortium"/>
            <person name="Kohler A."/>
            <person name="Kuo A."/>
            <person name="Nagy L.G."/>
            <person name="Floudas D."/>
            <person name="Copeland A."/>
            <person name="Barry K.W."/>
            <person name="Cichocki N."/>
            <person name="Veneault-Fourrey C."/>
            <person name="LaButti K."/>
            <person name="Lindquist E.A."/>
            <person name="Lipzen A."/>
            <person name="Lundell T."/>
            <person name="Morin E."/>
            <person name="Murat C."/>
            <person name="Riley R."/>
            <person name="Ohm R."/>
            <person name="Sun H."/>
            <person name="Tunlid A."/>
            <person name="Henrissat B."/>
            <person name="Grigoriev I.V."/>
            <person name="Hibbett D.S."/>
            <person name="Martin F."/>
        </authorList>
    </citation>
    <scope>NUCLEOTIDE SEQUENCE [LARGE SCALE GENOMIC DNA]</scope>
    <source>
        <strain evidence="1 2">Koide BX008</strain>
    </source>
</reference>
<organism evidence="1 2">
    <name type="scientific">Amanita muscaria (strain Koide BX008)</name>
    <dbReference type="NCBI Taxonomy" id="946122"/>
    <lineage>
        <taxon>Eukaryota</taxon>
        <taxon>Fungi</taxon>
        <taxon>Dikarya</taxon>
        <taxon>Basidiomycota</taxon>
        <taxon>Agaricomycotina</taxon>
        <taxon>Agaricomycetes</taxon>
        <taxon>Agaricomycetidae</taxon>
        <taxon>Agaricales</taxon>
        <taxon>Pluteineae</taxon>
        <taxon>Amanitaceae</taxon>
        <taxon>Amanita</taxon>
    </lineage>
</organism>
<dbReference type="HOGENOM" id="CLU_2830705_0_0_1"/>
<dbReference type="EMBL" id="KN818228">
    <property type="protein sequence ID" value="KIL68565.1"/>
    <property type="molecule type" value="Genomic_DNA"/>
</dbReference>
<name>A0A0C2SYI5_AMAMK</name>
<evidence type="ECO:0000313" key="2">
    <source>
        <dbReference type="Proteomes" id="UP000054549"/>
    </source>
</evidence>